<protein>
    <submittedName>
        <fullName evidence="1">PAS domain-containing protein</fullName>
    </submittedName>
</protein>
<evidence type="ECO:0000313" key="2">
    <source>
        <dbReference type="Proteomes" id="UP001595528"/>
    </source>
</evidence>
<organism evidence="1 2">
    <name type="scientific">Marinibaculum pumilum</name>
    <dbReference type="NCBI Taxonomy" id="1766165"/>
    <lineage>
        <taxon>Bacteria</taxon>
        <taxon>Pseudomonadati</taxon>
        <taxon>Pseudomonadota</taxon>
        <taxon>Alphaproteobacteria</taxon>
        <taxon>Rhodospirillales</taxon>
        <taxon>Rhodospirillaceae</taxon>
        <taxon>Marinibaculum</taxon>
    </lineage>
</organism>
<gene>
    <name evidence="1" type="ORF">ACFOGJ_17955</name>
</gene>
<dbReference type="RefSeq" id="WP_379903055.1">
    <property type="nucleotide sequence ID" value="NZ_JBHRTR010000031.1"/>
</dbReference>
<dbReference type="Proteomes" id="UP001595528">
    <property type="component" value="Unassembled WGS sequence"/>
</dbReference>
<keyword evidence="2" id="KW-1185">Reference proteome</keyword>
<evidence type="ECO:0000313" key="1">
    <source>
        <dbReference type="EMBL" id="MFC3229136.1"/>
    </source>
</evidence>
<reference evidence="2" key="1">
    <citation type="journal article" date="2019" name="Int. J. Syst. Evol. Microbiol.">
        <title>The Global Catalogue of Microorganisms (GCM) 10K type strain sequencing project: providing services to taxonomists for standard genome sequencing and annotation.</title>
        <authorList>
            <consortium name="The Broad Institute Genomics Platform"/>
            <consortium name="The Broad Institute Genome Sequencing Center for Infectious Disease"/>
            <person name="Wu L."/>
            <person name="Ma J."/>
        </authorList>
    </citation>
    <scope>NUCLEOTIDE SEQUENCE [LARGE SCALE GENOMIC DNA]</scope>
    <source>
        <strain evidence="2">KCTC 42964</strain>
    </source>
</reference>
<proteinExistence type="predicted"/>
<dbReference type="Pfam" id="PF07310">
    <property type="entry name" value="PAS_5"/>
    <property type="match status" value="1"/>
</dbReference>
<dbReference type="EMBL" id="JBHRTR010000031">
    <property type="protein sequence ID" value="MFC3229136.1"/>
    <property type="molecule type" value="Genomic_DNA"/>
</dbReference>
<dbReference type="InterPro" id="IPR009922">
    <property type="entry name" value="DUF1457"/>
</dbReference>
<name>A0ABV7L393_9PROT</name>
<sequence>MAAAPERFDAIDIQEAPEGFPDLADLNGLLDLWREKAGGSGPPSRADFKPAELLPWMGHVSLLDVTEDPRRFRWRLIGSRIVEWTGRDRTGQWLEEIYAGPSLDAFMRLYEKVVAQGVPLFFSGTLLFVGKQHVRFRVVVMPLSDDGARVNMLMLCLHFDS</sequence>
<accession>A0ABV7L393</accession>
<comment type="caution">
    <text evidence="1">The sequence shown here is derived from an EMBL/GenBank/DDBJ whole genome shotgun (WGS) entry which is preliminary data.</text>
</comment>